<dbReference type="OrthoDB" id="9807558at2"/>
<name>A0A5C0B2V5_9BURK</name>
<dbReference type="PANTHER" id="PTHR30136:SF24">
    <property type="entry name" value="HTH-TYPE TRANSCRIPTIONAL REPRESSOR ALLR"/>
    <property type="match status" value="1"/>
</dbReference>
<dbReference type="InterPro" id="IPR036390">
    <property type="entry name" value="WH_DNA-bd_sf"/>
</dbReference>
<organism evidence="6 7">
    <name type="scientific">Pigmentiphaga aceris</name>
    <dbReference type="NCBI Taxonomy" id="1940612"/>
    <lineage>
        <taxon>Bacteria</taxon>
        <taxon>Pseudomonadati</taxon>
        <taxon>Pseudomonadota</taxon>
        <taxon>Betaproteobacteria</taxon>
        <taxon>Burkholderiales</taxon>
        <taxon>Alcaligenaceae</taxon>
        <taxon>Pigmentiphaga</taxon>
    </lineage>
</organism>
<protein>
    <submittedName>
        <fullName evidence="6">IclR family transcriptional regulator</fullName>
    </submittedName>
</protein>
<dbReference type="InterPro" id="IPR050707">
    <property type="entry name" value="HTH_MetabolicPath_Reg"/>
</dbReference>
<dbReference type="PANTHER" id="PTHR30136">
    <property type="entry name" value="HELIX-TURN-HELIX TRANSCRIPTIONAL REGULATOR, ICLR FAMILY"/>
    <property type="match status" value="1"/>
</dbReference>
<dbReference type="SUPFAM" id="SSF46785">
    <property type="entry name" value="Winged helix' DNA-binding domain"/>
    <property type="match status" value="1"/>
</dbReference>
<keyword evidence="7" id="KW-1185">Reference proteome</keyword>
<dbReference type="PROSITE" id="PS51077">
    <property type="entry name" value="HTH_ICLR"/>
    <property type="match status" value="1"/>
</dbReference>
<dbReference type="GO" id="GO:0003700">
    <property type="term" value="F:DNA-binding transcription factor activity"/>
    <property type="evidence" value="ECO:0007669"/>
    <property type="project" value="TreeGrafter"/>
</dbReference>
<dbReference type="InterPro" id="IPR036388">
    <property type="entry name" value="WH-like_DNA-bd_sf"/>
</dbReference>
<evidence type="ECO:0000313" key="6">
    <source>
        <dbReference type="EMBL" id="QEI07081.1"/>
    </source>
</evidence>
<keyword evidence="1" id="KW-0805">Transcription regulation</keyword>
<evidence type="ECO:0000256" key="2">
    <source>
        <dbReference type="ARBA" id="ARBA00023125"/>
    </source>
</evidence>
<dbReference type="EMBL" id="CP043046">
    <property type="protein sequence ID" value="QEI07081.1"/>
    <property type="molecule type" value="Genomic_DNA"/>
</dbReference>
<evidence type="ECO:0000256" key="1">
    <source>
        <dbReference type="ARBA" id="ARBA00023015"/>
    </source>
</evidence>
<dbReference type="SUPFAM" id="SSF55781">
    <property type="entry name" value="GAF domain-like"/>
    <property type="match status" value="1"/>
</dbReference>
<evidence type="ECO:0000313" key="7">
    <source>
        <dbReference type="Proteomes" id="UP000325161"/>
    </source>
</evidence>
<dbReference type="Pfam" id="PF01614">
    <property type="entry name" value="IclR_C"/>
    <property type="match status" value="1"/>
</dbReference>
<dbReference type="InterPro" id="IPR011991">
    <property type="entry name" value="ArsR-like_HTH"/>
</dbReference>
<evidence type="ECO:0000256" key="3">
    <source>
        <dbReference type="ARBA" id="ARBA00023163"/>
    </source>
</evidence>
<dbReference type="AlphaFoldDB" id="A0A5C0B2V5"/>
<dbReference type="GO" id="GO:0045892">
    <property type="term" value="P:negative regulation of DNA-templated transcription"/>
    <property type="evidence" value="ECO:0007669"/>
    <property type="project" value="TreeGrafter"/>
</dbReference>
<evidence type="ECO:0000259" key="5">
    <source>
        <dbReference type="PROSITE" id="PS51078"/>
    </source>
</evidence>
<proteinExistence type="predicted"/>
<dbReference type="GO" id="GO:0003677">
    <property type="term" value="F:DNA binding"/>
    <property type="evidence" value="ECO:0007669"/>
    <property type="project" value="UniProtKB-KW"/>
</dbReference>
<dbReference type="Gene3D" id="1.10.10.10">
    <property type="entry name" value="Winged helix-like DNA-binding domain superfamily/Winged helix DNA-binding domain"/>
    <property type="match status" value="1"/>
</dbReference>
<dbReference type="InterPro" id="IPR014757">
    <property type="entry name" value="Tscrpt_reg_IclR_C"/>
</dbReference>
<gene>
    <name evidence="6" type="ORF">FXN63_15465</name>
</gene>
<dbReference type="Gene3D" id="3.30.450.40">
    <property type="match status" value="1"/>
</dbReference>
<feature type="domain" description="IclR-ED" evidence="5">
    <location>
        <begin position="68"/>
        <end position="246"/>
    </location>
</feature>
<accession>A0A5C0B2V5</accession>
<evidence type="ECO:0000259" key="4">
    <source>
        <dbReference type="PROSITE" id="PS51077"/>
    </source>
</evidence>
<dbReference type="PROSITE" id="PS51078">
    <property type="entry name" value="ICLR_ED"/>
    <property type="match status" value="1"/>
</dbReference>
<reference evidence="6 7" key="1">
    <citation type="submission" date="2019-08" db="EMBL/GenBank/DDBJ databases">
        <title>Amphibian skin-associated Pigmentiphaga: genome sequence and occurrence across geography and hosts.</title>
        <authorList>
            <person name="Bletz M.C."/>
            <person name="Bunk B."/>
            <person name="Sproeer C."/>
            <person name="Biwer P."/>
            <person name="Reiter S."/>
            <person name="Rabemananjara F.C.E."/>
            <person name="Schulz S."/>
            <person name="Overmann J."/>
            <person name="Vences M."/>
        </authorList>
    </citation>
    <scope>NUCLEOTIDE SEQUENCE [LARGE SCALE GENOMIC DNA]</scope>
    <source>
        <strain evidence="6 7">Mada1488</strain>
    </source>
</reference>
<sequence length="246" mass="26606">MDKPVPSAGADRVLYLLATLAQEGRPLTVAALAEHTGMATSTVYRQVALLKRWGFVSERDGEYAPGPVSLQLAVGFDNAEQLVREARPEMERLSRESGESVGLVVAVKNQVVCLDIVESTQPLRCSFERGRGVTLLRGASAKSLLAFMPSAACTAVLDELLANEPESRERLLDELEAVRRAGFAISDSEVDAGIWGVGVPVYRRRDRAAGSLTLMAPSVRAISREKNLIDRTVIAAGRISARLQSF</sequence>
<dbReference type="InterPro" id="IPR029016">
    <property type="entry name" value="GAF-like_dom_sf"/>
</dbReference>
<dbReference type="InterPro" id="IPR005471">
    <property type="entry name" value="Tscrpt_reg_IclR_N"/>
</dbReference>
<keyword evidence="2" id="KW-0238">DNA-binding</keyword>
<keyword evidence="3" id="KW-0804">Transcription</keyword>
<dbReference type="SMART" id="SM00346">
    <property type="entry name" value="HTH_ICLR"/>
    <property type="match status" value="1"/>
</dbReference>
<dbReference type="Pfam" id="PF09339">
    <property type="entry name" value="HTH_IclR"/>
    <property type="match status" value="1"/>
</dbReference>
<dbReference type="RefSeq" id="WP_148816128.1">
    <property type="nucleotide sequence ID" value="NZ_CP043046.1"/>
</dbReference>
<dbReference type="KEGG" id="pacr:FXN63_15465"/>
<feature type="domain" description="HTH iclR-type" evidence="4">
    <location>
        <begin position="7"/>
        <end position="67"/>
    </location>
</feature>
<dbReference type="Proteomes" id="UP000325161">
    <property type="component" value="Chromosome"/>
</dbReference>
<dbReference type="CDD" id="cd00090">
    <property type="entry name" value="HTH_ARSR"/>
    <property type="match status" value="1"/>
</dbReference>